<evidence type="ECO:0000256" key="1">
    <source>
        <dbReference type="SAM" id="Phobius"/>
    </source>
</evidence>
<keyword evidence="1" id="KW-0472">Membrane</keyword>
<comment type="caution">
    <text evidence="2">The sequence shown here is derived from an EMBL/GenBank/DDBJ whole genome shotgun (WGS) entry which is preliminary data.</text>
</comment>
<keyword evidence="1" id="KW-1133">Transmembrane helix</keyword>
<dbReference type="InterPro" id="IPR004158">
    <property type="entry name" value="DUF247_pln"/>
</dbReference>
<keyword evidence="1" id="KW-0812">Transmembrane</keyword>
<organism evidence="2 3">
    <name type="scientific">Acer yangbiense</name>
    <dbReference type="NCBI Taxonomy" id="1000413"/>
    <lineage>
        <taxon>Eukaryota</taxon>
        <taxon>Viridiplantae</taxon>
        <taxon>Streptophyta</taxon>
        <taxon>Embryophyta</taxon>
        <taxon>Tracheophyta</taxon>
        <taxon>Spermatophyta</taxon>
        <taxon>Magnoliopsida</taxon>
        <taxon>eudicotyledons</taxon>
        <taxon>Gunneridae</taxon>
        <taxon>Pentapetalae</taxon>
        <taxon>rosids</taxon>
        <taxon>malvids</taxon>
        <taxon>Sapindales</taxon>
        <taxon>Sapindaceae</taxon>
        <taxon>Hippocastanoideae</taxon>
        <taxon>Acereae</taxon>
        <taxon>Acer</taxon>
    </lineage>
</organism>
<dbReference type="AlphaFoldDB" id="A0A5C7HDB1"/>
<dbReference type="EMBL" id="VAHF01000009">
    <property type="protein sequence ID" value="TXG54839.1"/>
    <property type="molecule type" value="Genomic_DNA"/>
</dbReference>
<reference evidence="3" key="1">
    <citation type="journal article" date="2019" name="Gigascience">
        <title>De novo genome assembly of the endangered Acer yangbiense, a plant species with extremely small populations endemic to Yunnan Province, China.</title>
        <authorList>
            <person name="Yang J."/>
            <person name="Wariss H.M."/>
            <person name="Tao L."/>
            <person name="Zhang R."/>
            <person name="Yun Q."/>
            <person name="Hollingsworth P."/>
            <person name="Dao Z."/>
            <person name="Luo G."/>
            <person name="Guo H."/>
            <person name="Ma Y."/>
            <person name="Sun W."/>
        </authorList>
    </citation>
    <scope>NUCLEOTIDE SEQUENCE [LARGE SCALE GENOMIC DNA]</scope>
    <source>
        <strain evidence="3">cv. Malutang</strain>
    </source>
</reference>
<name>A0A5C7HDB1_9ROSI</name>
<dbReference type="OrthoDB" id="591587at2759"/>
<feature type="transmembrane region" description="Helical" evidence="1">
    <location>
        <begin position="400"/>
        <end position="423"/>
    </location>
</feature>
<evidence type="ECO:0000313" key="3">
    <source>
        <dbReference type="Proteomes" id="UP000323000"/>
    </source>
</evidence>
<gene>
    <name evidence="2" type="ORF">EZV62_020095</name>
</gene>
<dbReference type="Proteomes" id="UP000323000">
    <property type="component" value="Chromosome 9"/>
</dbReference>
<dbReference type="PANTHER" id="PTHR31170">
    <property type="entry name" value="BNAC04G53230D PROTEIN"/>
    <property type="match status" value="1"/>
</dbReference>
<evidence type="ECO:0000313" key="2">
    <source>
        <dbReference type="EMBL" id="TXG54839.1"/>
    </source>
</evidence>
<keyword evidence="3" id="KW-1185">Reference proteome</keyword>
<accession>A0A5C7HDB1</accession>
<proteinExistence type="predicted"/>
<protein>
    <submittedName>
        <fullName evidence="2">Uncharacterized protein</fullName>
    </submittedName>
</protein>
<dbReference type="Pfam" id="PF03140">
    <property type="entry name" value="DUF247"/>
    <property type="match status" value="1"/>
</dbReference>
<sequence>MAGSQKNHVAINIESVETAFENLMSENFIMSPNCCIFKTPKILYRHNEQAYEPNAFSIGPFHYGKDQLKPAQKIKLKYLQGLLSRSIWQKEQLLRQLIAAIHEVEGQARECYAGSIEFGVEEFVQILVLDGCFIVELLRKDFNEVPRVPDDPIFSMSCLLQFLYHDLILLENQIPWLVLDRLFSLTMVPGGKSLIQLTIEFFGNMFSSNQPSINPVEFENQEIRHILDLLRLSLLSPFEKEQSNAQHFGWQTLPCATSIKAAGIKFKRVSSSSIMDIRFSNGVLEIPPLLIQETTETILRNLISYEQCYPNCQPRITSYAKLMDDLIDSTRDMDILCESDVIDNWLNPDDATQFFNRLYNDAYMKMFYYNELCSRVNDHCKRWWPRWRTFYMDNYFGTPWAVVSQIVAAIFLILSFLQTFYTIMGA</sequence>
<dbReference type="PANTHER" id="PTHR31170:SF17">
    <property type="match status" value="1"/>
</dbReference>